<dbReference type="PROSITE" id="PS51194">
    <property type="entry name" value="HELICASE_CTER"/>
    <property type="match status" value="1"/>
</dbReference>
<dbReference type="Gene3D" id="3.40.50.300">
    <property type="entry name" value="P-loop containing nucleotide triphosphate hydrolases"/>
    <property type="match status" value="2"/>
</dbReference>
<dbReference type="InterPro" id="IPR001650">
    <property type="entry name" value="Helicase_C-like"/>
</dbReference>
<feature type="domain" description="Helicase ATP-binding" evidence="1">
    <location>
        <begin position="33"/>
        <end position="135"/>
    </location>
</feature>
<dbReference type="PROSITE" id="PS51192">
    <property type="entry name" value="HELICASE_ATP_BIND_1"/>
    <property type="match status" value="1"/>
</dbReference>
<dbReference type="GO" id="GO:0003677">
    <property type="term" value="F:DNA binding"/>
    <property type="evidence" value="ECO:0007669"/>
    <property type="project" value="TreeGrafter"/>
</dbReference>
<dbReference type="NCBIfam" id="NF041067">
    <property type="entry name" value="DpdJ"/>
    <property type="match status" value="1"/>
</dbReference>
<protein>
    <submittedName>
        <fullName evidence="3">Putative DEAD/DEAH box helicase</fullName>
    </submittedName>
</protein>
<dbReference type="HOGENOM" id="CLU_249894_0_0_0"/>
<gene>
    <name evidence="3" type="ORF">DSM3645_14575</name>
</gene>
<dbReference type="GO" id="GO:0016887">
    <property type="term" value="F:ATP hydrolysis activity"/>
    <property type="evidence" value="ECO:0007669"/>
    <property type="project" value="TreeGrafter"/>
</dbReference>
<dbReference type="PANTHER" id="PTHR47962">
    <property type="entry name" value="ATP-DEPENDENT HELICASE LHR-RELATED-RELATED"/>
    <property type="match status" value="1"/>
</dbReference>
<comment type="caution">
    <text evidence="3">The sequence shown here is derived from an EMBL/GenBank/DDBJ whole genome shotgun (WGS) entry which is preliminary data.</text>
</comment>
<evidence type="ECO:0000259" key="1">
    <source>
        <dbReference type="PROSITE" id="PS51192"/>
    </source>
</evidence>
<dbReference type="EMBL" id="AANZ01000008">
    <property type="protein sequence ID" value="EAQ80579.1"/>
    <property type="molecule type" value="Genomic_DNA"/>
</dbReference>
<dbReference type="SUPFAM" id="SSF52540">
    <property type="entry name" value="P-loop containing nucleoside triphosphate hydrolases"/>
    <property type="match status" value="1"/>
</dbReference>
<evidence type="ECO:0000259" key="2">
    <source>
        <dbReference type="PROSITE" id="PS51194"/>
    </source>
</evidence>
<keyword evidence="3" id="KW-0347">Helicase</keyword>
<dbReference type="SMART" id="SM00490">
    <property type="entry name" value="HELICc"/>
    <property type="match status" value="1"/>
</dbReference>
<dbReference type="Pfam" id="PF00271">
    <property type="entry name" value="Helicase_C"/>
    <property type="match status" value="1"/>
</dbReference>
<dbReference type="InterPro" id="IPR052511">
    <property type="entry name" value="ATP-dep_Helicase"/>
</dbReference>
<sequence>MVWLDSDRQANVERLVCRDCNTATQPDELILTREKLRAGPPDILFTTTEMLNQRMADSQIGRLFGINTSVHQKPAMVLLDEVHTYSGITGAQVANVLRRWKKASGAKPHFVGLSATLSDAKRFFAQLTGVSDFRVEEVSPHPSEMNRQGVEYMMAVLGDPSSGTSLLSATIQTAMLMRRVLDTQSERYSRGLYGTREFVFTDDLDVTNRLFFNLRDAEGQNGWGRRDATKPEGSLANLRDSARPESDLRFRFGQSWKICEEIGHELNTNALLRVDRTSSQDVGVGANSDIIVATASLEVGFNDPEVNAVVQHKAPRDVAQFLQRKGRAGRRTEMRPWTIVMLSGYGRDRVAWQSYDLLFAPELPPRDLPTGNRYVLRMQAVYAFQDWMAAQLRKTPGLPPGSIWQDFAAPPSEHVSKKPGHARARQKAEARIVEALLTRDIGLEDLRNYLQSALQQSAEVIDMLLWEPPRSLMTAVLPTLLRRLETEWRFSGSASFGRRFDYFVPKNPLPEFIPATLFSDLNLPEVNIVTPAQTRSDDELDSRLPLLRAVKEFAPGRVSRRYGIHHQHVRHWIAPPDLNPEPQKFLPISNWMSQHDELGEFQFVVDGVTQSIRCVRPYEIRPDQPPSQISDTSNSFLRWQTQIAPAFQGMEGMLPLIPRWEAIVKGICFFTHNANCQVEVRRFARSTDSLIVMKNGQKFETRIEFVDDPPGCDSGGTEHSPTPVAVGFSIEVDGVAFRVHLPDELHLGDSEESSVKLRSLRTAFFRDRVLGDAGLDGIANWFQRQWLAEIYCSALIHAAIVSGVALESVWASQGKSSEVSLDFQTVLSVIFQSISTSQDNATGDGNDAAPDIRDEVHQRLFNDLATLLAQREVQEVLHRHASTLWQIPDDSWRAWLRRKFKTTLGSALIEGVQQLCPDLSADDLTLDIDSGPRPSDVPPVPNDMEEIWLLEKTVGGGGIVETFLHRYGEDPRRFFDLVEAALNPGDFEVVDDQLTILLGWLNDPSDSSVRDQFSEVRNASSVSHQAQANSFEQLIRLLSQRGLFVCHSVVAAIASRILKPGSTPATDQLLLDLIADWQRLEQRLGIDIDLRIIAYLNSNTDRLDRSLASIVGDAVGIDPRQWRFGALTSMLWPRGNSIRGRKLDTYNPFVKLPDADCELVRDCLGGGPFIVSLADADWREQVVRRLVCDNAVTLLGNAESLSNLRLAILDLMAQPVDVGLLLLHPRVRSVQRHSGNIEVTFELAEGVQ</sequence>
<dbReference type="InterPro" id="IPR027417">
    <property type="entry name" value="P-loop_NTPase"/>
</dbReference>
<dbReference type="PANTHER" id="PTHR47962:SF5">
    <property type="entry name" value="ATP-DEPENDENT HELICASE LHR-RELATED"/>
    <property type="match status" value="1"/>
</dbReference>
<evidence type="ECO:0000313" key="3">
    <source>
        <dbReference type="EMBL" id="EAQ80579.1"/>
    </source>
</evidence>
<keyword evidence="3" id="KW-0067">ATP-binding</keyword>
<evidence type="ECO:0000313" key="4">
    <source>
        <dbReference type="Proteomes" id="UP000004358"/>
    </source>
</evidence>
<dbReference type="STRING" id="314230.DSM3645_14575"/>
<dbReference type="GO" id="GO:0004386">
    <property type="term" value="F:helicase activity"/>
    <property type="evidence" value="ECO:0007669"/>
    <property type="project" value="UniProtKB-KW"/>
</dbReference>
<dbReference type="eggNOG" id="COG1201">
    <property type="taxonomic scope" value="Bacteria"/>
</dbReference>
<organism evidence="3 4">
    <name type="scientific">Blastopirellula marina DSM 3645</name>
    <dbReference type="NCBI Taxonomy" id="314230"/>
    <lineage>
        <taxon>Bacteria</taxon>
        <taxon>Pseudomonadati</taxon>
        <taxon>Planctomycetota</taxon>
        <taxon>Planctomycetia</taxon>
        <taxon>Pirellulales</taxon>
        <taxon>Pirellulaceae</taxon>
        <taxon>Blastopirellula</taxon>
    </lineage>
</organism>
<keyword evidence="3" id="KW-0547">Nucleotide-binding</keyword>
<dbReference type="AlphaFoldDB" id="A3ZSB9"/>
<dbReference type="Proteomes" id="UP000004358">
    <property type="component" value="Unassembled WGS sequence"/>
</dbReference>
<keyword evidence="3" id="KW-0378">Hydrolase</keyword>
<dbReference type="InterPro" id="IPR014001">
    <property type="entry name" value="Helicase_ATP-bd"/>
</dbReference>
<reference evidence="3 4" key="1">
    <citation type="submission" date="2006-02" db="EMBL/GenBank/DDBJ databases">
        <authorList>
            <person name="Amann R."/>
            <person name="Ferriera S."/>
            <person name="Johnson J."/>
            <person name="Kravitz S."/>
            <person name="Halpern A."/>
            <person name="Remington K."/>
            <person name="Beeson K."/>
            <person name="Tran B."/>
            <person name="Rogers Y.-H."/>
            <person name="Friedman R."/>
            <person name="Venter J.C."/>
        </authorList>
    </citation>
    <scope>NUCLEOTIDE SEQUENCE [LARGE SCALE GENOMIC DNA]</scope>
    <source>
        <strain evidence="3 4">DSM 3645</strain>
    </source>
</reference>
<feature type="domain" description="Helicase C-terminal" evidence="2">
    <location>
        <begin position="230"/>
        <end position="382"/>
    </location>
</feature>
<proteinExistence type="predicted"/>
<accession>A3ZSB9</accession>
<name>A3ZSB9_9BACT</name>